<name>A0A8S1P695_PARPR</name>
<accession>A0A8S1P695</accession>
<dbReference type="OMA" id="NIIQPIC"/>
<evidence type="ECO:0000256" key="1">
    <source>
        <dbReference type="SAM" id="MobiDB-lite"/>
    </source>
</evidence>
<evidence type="ECO:0000313" key="2">
    <source>
        <dbReference type="EMBL" id="CAD8098572.1"/>
    </source>
</evidence>
<reference evidence="2" key="1">
    <citation type="submission" date="2021-01" db="EMBL/GenBank/DDBJ databases">
        <authorList>
            <consortium name="Genoscope - CEA"/>
            <person name="William W."/>
        </authorList>
    </citation>
    <scope>NUCLEOTIDE SEQUENCE</scope>
</reference>
<dbReference type="Proteomes" id="UP000688137">
    <property type="component" value="Unassembled WGS sequence"/>
</dbReference>
<feature type="region of interest" description="Disordered" evidence="1">
    <location>
        <begin position="129"/>
        <end position="153"/>
    </location>
</feature>
<gene>
    <name evidence="2" type="ORF">PPRIM_AZ9-3.1.T1070108</name>
</gene>
<organism evidence="2 3">
    <name type="scientific">Paramecium primaurelia</name>
    <dbReference type="NCBI Taxonomy" id="5886"/>
    <lineage>
        <taxon>Eukaryota</taxon>
        <taxon>Sar</taxon>
        <taxon>Alveolata</taxon>
        <taxon>Ciliophora</taxon>
        <taxon>Intramacronucleata</taxon>
        <taxon>Oligohymenophorea</taxon>
        <taxon>Peniculida</taxon>
        <taxon>Parameciidae</taxon>
        <taxon>Paramecium</taxon>
    </lineage>
</organism>
<evidence type="ECO:0000313" key="3">
    <source>
        <dbReference type="Proteomes" id="UP000688137"/>
    </source>
</evidence>
<sequence>MGQSCIKKQKLQYESELECQQNIIQPISHSNQIKRPIYEICYIIGREETNDEFYDFDLETKKSQKKQKMKCVYNSKSNFSLGVKQQKQLIKNQLKSLGADVSQIFNPKKQKLIRSDRESRAKEYSTRLIQTTRDPKRNGTFSSNKSYDNSQSPLQFSLKQQNHTYDSIKDEIKSVRSMKTLNQQNLNHGILKQKKGKAKSMYYKRTVRFQF</sequence>
<proteinExistence type="predicted"/>
<comment type="caution">
    <text evidence="2">The sequence shown here is derived from an EMBL/GenBank/DDBJ whole genome shotgun (WGS) entry which is preliminary data.</text>
</comment>
<feature type="compositionally biased region" description="Polar residues" evidence="1">
    <location>
        <begin position="139"/>
        <end position="153"/>
    </location>
</feature>
<protein>
    <submittedName>
        <fullName evidence="2">Uncharacterized protein</fullName>
    </submittedName>
</protein>
<keyword evidence="3" id="KW-1185">Reference proteome</keyword>
<dbReference type="EMBL" id="CAJJDM010000110">
    <property type="protein sequence ID" value="CAD8098572.1"/>
    <property type="molecule type" value="Genomic_DNA"/>
</dbReference>
<dbReference type="AlphaFoldDB" id="A0A8S1P695"/>